<comment type="caution">
    <text evidence="15">Lacks conserved residue(s) required for the propagation of feature annotation.</text>
</comment>
<comment type="catalytic activity">
    <reaction evidence="14 15">
        <text>tRNA(Phe) + L-phenylalanine + ATP = L-phenylalanyl-tRNA(Phe) + AMP + diphosphate + H(+)</text>
        <dbReference type="Rhea" id="RHEA:19413"/>
        <dbReference type="Rhea" id="RHEA-COMP:9668"/>
        <dbReference type="Rhea" id="RHEA-COMP:9699"/>
        <dbReference type="ChEBI" id="CHEBI:15378"/>
        <dbReference type="ChEBI" id="CHEBI:30616"/>
        <dbReference type="ChEBI" id="CHEBI:33019"/>
        <dbReference type="ChEBI" id="CHEBI:58095"/>
        <dbReference type="ChEBI" id="CHEBI:78442"/>
        <dbReference type="ChEBI" id="CHEBI:78531"/>
        <dbReference type="ChEBI" id="CHEBI:456215"/>
        <dbReference type="EC" id="6.1.1.20"/>
    </reaction>
</comment>
<dbReference type="PROSITE" id="PS50886">
    <property type="entry name" value="TRBD"/>
    <property type="match status" value="1"/>
</dbReference>
<dbReference type="GO" id="GO:0000287">
    <property type="term" value="F:magnesium ion binding"/>
    <property type="evidence" value="ECO:0007669"/>
    <property type="project" value="UniProtKB-UniRule"/>
</dbReference>
<keyword evidence="6 15" id="KW-0436">Ligase</keyword>
<dbReference type="NCBIfam" id="TIGR00472">
    <property type="entry name" value="pheT_bact"/>
    <property type="match status" value="1"/>
</dbReference>
<dbReference type="SMART" id="SM00874">
    <property type="entry name" value="B5"/>
    <property type="match status" value="1"/>
</dbReference>
<feature type="binding site" evidence="15">
    <location>
        <position position="516"/>
    </location>
    <ligand>
        <name>Mg(2+)</name>
        <dbReference type="ChEBI" id="CHEBI:18420"/>
        <note>shared with alpha subunit</note>
    </ligand>
</feature>
<dbReference type="CDD" id="cd00769">
    <property type="entry name" value="PheRS_beta_core"/>
    <property type="match status" value="1"/>
</dbReference>
<dbReference type="Pfam" id="PF03483">
    <property type="entry name" value="B3_4"/>
    <property type="match status" value="1"/>
</dbReference>
<dbReference type="PANTHER" id="PTHR10947:SF0">
    <property type="entry name" value="PHENYLALANINE--TRNA LIGASE BETA SUBUNIT"/>
    <property type="match status" value="1"/>
</dbReference>
<comment type="cofactor">
    <cofactor evidence="15">
        <name>Mg(2+)</name>
        <dbReference type="ChEBI" id="CHEBI:18420"/>
    </cofactor>
    <text evidence="15">Binds 2 magnesium ions per tetramer.</text>
</comment>
<dbReference type="Gene3D" id="3.50.40.10">
    <property type="entry name" value="Phenylalanyl-trna Synthetase, Chain B, domain 3"/>
    <property type="match status" value="1"/>
</dbReference>
<dbReference type="InterPro" id="IPR002547">
    <property type="entry name" value="tRNA-bd_dom"/>
</dbReference>
<dbReference type="Gene3D" id="3.30.70.380">
    <property type="entry name" value="Ferrodoxin-fold anticodon-binding domain"/>
    <property type="match status" value="1"/>
</dbReference>
<keyword evidence="11 16" id="KW-0694">RNA-binding</keyword>
<dbReference type="RefSeq" id="WP_203653984.1">
    <property type="nucleotide sequence ID" value="NZ_BONR01000002.1"/>
</dbReference>
<dbReference type="EC" id="6.1.1.20" evidence="15"/>
<dbReference type="InterPro" id="IPR045060">
    <property type="entry name" value="Phe-tRNA-ligase_IIc_bsu"/>
</dbReference>
<sequence>MPKIPLKWLEESVDLVPGHSAEDVAAALAKVGLEEEGIEGGGITGPLVVGRVLSLVKEEASNGKTINYCRVDVGEHNDPAGPGHKPDNKDEYPASKGIVCGAHNFVEGDWVVCILPGGVLPGPFPIGGRKTYGHWSDGMICSSKELGLGDDHDGIIVLSSPSGQSVETFPGLVTADALVPGASALGLLGLDEQTLEINVTPDRGYSFSVRGVAREYSHATGQPFRDPAAIEVTGTRVADGFGSDAFAVEIADQAPVRGRVGCDRFAARVLRGFNPAAPSPAWMKRRLEQSGMRPISLAVDVTNYVMLETGHPLHAYDLDKVVEPIVVRRAVKGEQLETLDDVVRTLDPEDLLVCDSAGGEGFRPIGLGGVMGGAATEVSASTTDILLEAAHWDPITIARTARRHKLGSEASRRYERGVDTALAPVAIERALRLMQEHGGGQLDEVWLDLDNTVAPAQIAMDVSYPSTIVGVEYSADAVVAALETVGCVVDRDAESLLVTPPTWRPDLEEAINLVEEVARLQGYDDLPSVLPVAPPGRGLTHSQRVRRAVARTLAESGLTEVLTYPFISEERLDELGIPMEDPRRDVVRLANPLSAEQPLMRTTMLATLVDAVKVNLGRGEQDVAVYELGRAYQSKHIGQLPTVDNTDGGIRPEEVEALNEALPGQPRRVAGIMAGNRVRAGWNGHATAWGWADALAAVERVVAAAGADVVVTQGARMPWHPGRGATYWLESGHFVGHAGELHPKVCETLGLPARSVAFEVVLDPMIISTEGRIQEAVPVSQQVLAKEDFAFVVADDVAAGDLVRAVRSAGGEVVQDARVFDVYQGEQVGEGKKSLAVNVVMRASDHTLSADEVLAVREAIIGAAEQEFAAVLR</sequence>
<evidence type="ECO:0000256" key="8">
    <source>
        <dbReference type="ARBA" id="ARBA00022741"/>
    </source>
</evidence>
<evidence type="ECO:0000256" key="16">
    <source>
        <dbReference type="PROSITE-ProRule" id="PRU00209"/>
    </source>
</evidence>
<dbReference type="SUPFAM" id="SSF55681">
    <property type="entry name" value="Class II aaRS and biotin synthetases"/>
    <property type="match status" value="1"/>
</dbReference>
<keyword evidence="10 15" id="KW-0460">Magnesium</keyword>
<dbReference type="SUPFAM" id="SSF56037">
    <property type="entry name" value="PheT/TilS domain"/>
    <property type="match status" value="1"/>
</dbReference>
<dbReference type="SMART" id="SM00896">
    <property type="entry name" value="FDX-ACB"/>
    <property type="match status" value="1"/>
</dbReference>
<evidence type="ECO:0000256" key="4">
    <source>
        <dbReference type="ARBA" id="ARBA00022490"/>
    </source>
</evidence>
<dbReference type="GO" id="GO:0005524">
    <property type="term" value="F:ATP binding"/>
    <property type="evidence" value="ECO:0007669"/>
    <property type="project" value="UniProtKB-UniRule"/>
</dbReference>
<dbReference type="Gene3D" id="3.30.930.10">
    <property type="entry name" value="Bira Bifunctional Protein, Domain 2"/>
    <property type="match status" value="1"/>
</dbReference>
<dbReference type="GO" id="GO:0009328">
    <property type="term" value="C:phenylalanine-tRNA ligase complex"/>
    <property type="evidence" value="ECO:0007669"/>
    <property type="project" value="TreeGrafter"/>
</dbReference>
<keyword evidence="4 15" id="KW-0963">Cytoplasm</keyword>
<evidence type="ECO:0000256" key="12">
    <source>
        <dbReference type="ARBA" id="ARBA00022917"/>
    </source>
</evidence>
<feature type="domain" description="FDX-ACB" evidence="18">
    <location>
        <begin position="780"/>
        <end position="873"/>
    </location>
</feature>
<comment type="subunit">
    <text evidence="3 15">Tetramer of two alpha and two beta subunits.</text>
</comment>
<dbReference type="GO" id="GO:0004826">
    <property type="term" value="F:phenylalanine-tRNA ligase activity"/>
    <property type="evidence" value="ECO:0007669"/>
    <property type="project" value="UniProtKB-UniRule"/>
</dbReference>
<evidence type="ECO:0000256" key="1">
    <source>
        <dbReference type="ARBA" id="ARBA00004496"/>
    </source>
</evidence>
<dbReference type="Gene3D" id="2.40.50.140">
    <property type="entry name" value="Nucleic acid-binding proteins"/>
    <property type="match status" value="1"/>
</dbReference>
<evidence type="ECO:0000256" key="13">
    <source>
        <dbReference type="ARBA" id="ARBA00023146"/>
    </source>
</evidence>
<evidence type="ECO:0000313" key="21">
    <source>
        <dbReference type="Proteomes" id="UP000652354"/>
    </source>
</evidence>
<dbReference type="CDD" id="cd02796">
    <property type="entry name" value="tRNA_bind_bactPheRS"/>
    <property type="match status" value="1"/>
</dbReference>
<evidence type="ECO:0000256" key="7">
    <source>
        <dbReference type="ARBA" id="ARBA00022723"/>
    </source>
</evidence>
<dbReference type="Gene3D" id="3.30.56.10">
    <property type="match status" value="2"/>
</dbReference>
<dbReference type="SUPFAM" id="SSF50249">
    <property type="entry name" value="Nucleic acid-binding proteins"/>
    <property type="match status" value="1"/>
</dbReference>
<keyword evidence="13 15" id="KW-0030">Aminoacyl-tRNA synthetase</keyword>
<evidence type="ECO:0000256" key="9">
    <source>
        <dbReference type="ARBA" id="ARBA00022840"/>
    </source>
</evidence>
<dbReference type="AlphaFoldDB" id="A0A919Q111"/>
<comment type="similarity">
    <text evidence="2 15">Belongs to the phenylalanyl-tRNA synthetase beta subunit family. Type 1 subfamily.</text>
</comment>
<evidence type="ECO:0000313" key="20">
    <source>
        <dbReference type="EMBL" id="GIG54330.1"/>
    </source>
</evidence>
<keyword evidence="5 16" id="KW-0820">tRNA-binding</keyword>
<evidence type="ECO:0000256" key="3">
    <source>
        <dbReference type="ARBA" id="ARBA00011209"/>
    </source>
</evidence>
<evidence type="ECO:0000256" key="15">
    <source>
        <dbReference type="HAMAP-Rule" id="MF_00283"/>
    </source>
</evidence>
<dbReference type="PROSITE" id="PS51447">
    <property type="entry name" value="FDX_ACB"/>
    <property type="match status" value="1"/>
</dbReference>
<dbReference type="HAMAP" id="MF_00283">
    <property type="entry name" value="Phe_tRNA_synth_beta1"/>
    <property type="match status" value="1"/>
</dbReference>
<dbReference type="PANTHER" id="PTHR10947">
    <property type="entry name" value="PHENYLALANYL-TRNA SYNTHETASE BETA CHAIN AND LEUCINE-RICH REPEAT-CONTAINING PROTEIN 47"/>
    <property type="match status" value="1"/>
</dbReference>
<dbReference type="InterPro" id="IPR005121">
    <property type="entry name" value="Fdx_antiC-bd"/>
</dbReference>
<comment type="subcellular location">
    <subcellularLocation>
        <location evidence="1 15">Cytoplasm</location>
    </subcellularLocation>
</comment>
<keyword evidence="12 15" id="KW-0648">Protein biosynthesis</keyword>
<dbReference type="InterPro" id="IPR036690">
    <property type="entry name" value="Fdx_antiC-bd_sf"/>
</dbReference>
<dbReference type="PROSITE" id="PS51483">
    <property type="entry name" value="B5"/>
    <property type="match status" value="1"/>
</dbReference>
<dbReference type="GO" id="GO:0000049">
    <property type="term" value="F:tRNA binding"/>
    <property type="evidence" value="ECO:0007669"/>
    <property type="project" value="UniProtKB-UniRule"/>
</dbReference>
<evidence type="ECO:0000256" key="10">
    <source>
        <dbReference type="ARBA" id="ARBA00022842"/>
    </source>
</evidence>
<evidence type="ECO:0000256" key="2">
    <source>
        <dbReference type="ARBA" id="ARBA00008653"/>
    </source>
</evidence>
<keyword evidence="8 15" id="KW-0547">Nucleotide-binding</keyword>
<evidence type="ECO:0000259" key="18">
    <source>
        <dbReference type="PROSITE" id="PS51447"/>
    </source>
</evidence>
<evidence type="ECO:0000259" key="19">
    <source>
        <dbReference type="PROSITE" id="PS51483"/>
    </source>
</evidence>
<feature type="binding site" evidence="15">
    <location>
        <position position="515"/>
    </location>
    <ligand>
        <name>Mg(2+)</name>
        <dbReference type="ChEBI" id="CHEBI:18420"/>
        <note>shared with alpha subunit</note>
    </ligand>
</feature>
<dbReference type="Pfam" id="PF17759">
    <property type="entry name" value="tRNA_synthFbeta"/>
    <property type="match status" value="1"/>
</dbReference>
<dbReference type="Pfam" id="PF03484">
    <property type="entry name" value="B5"/>
    <property type="match status" value="1"/>
</dbReference>
<evidence type="ECO:0000256" key="11">
    <source>
        <dbReference type="ARBA" id="ARBA00022884"/>
    </source>
</evidence>
<evidence type="ECO:0000256" key="14">
    <source>
        <dbReference type="ARBA" id="ARBA00049255"/>
    </source>
</evidence>
<dbReference type="InterPro" id="IPR020825">
    <property type="entry name" value="Phe-tRNA_synthase-like_B3/B4"/>
</dbReference>
<keyword evidence="7 15" id="KW-0479">Metal-binding</keyword>
<dbReference type="Pfam" id="PF03147">
    <property type="entry name" value="FDX-ACB"/>
    <property type="match status" value="1"/>
</dbReference>
<dbReference type="InterPro" id="IPR004532">
    <property type="entry name" value="Phe-tRNA-ligase_IIc_bsu_bact"/>
</dbReference>
<dbReference type="InterPro" id="IPR012340">
    <property type="entry name" value="NA-bd_OB-fold"/>
</dbReference>
<gene>
    <name evidence="15 20" type="primary">pheT</name>
    <name evidence="20" type="ORF">Dac01nite_10820</name>
</gene>
<reference evidence="20" key="1">
    <citation type="submission" date="2021-01" db="EMBL/GenBank/DDBJ databases">
        <title>Whole genome shotgun sequence of Demequina activiva NBRC 110675.</title>
        <authorList>
            <person name="Komaki H."/>
            <person name="Tamura T."/>
        </authorList>
    </citation>
    <scope>NUCLEOTIDE SEQUENCE</scope>
    <source>
        <strain evidence="20">NBRC 110675</strain>
    </source>
</reference>
<proteinExistence type="inferred from homology"/>
<evidence type="ECO:0000256" key="5">
    <source>
        <dbReference type="ARBA" id="ARBA00022555"/>
    </source>
</evidence>
<dbReference type="GO" id="GO:0006432">
    <property type="term" value="P:phenylalanyl-tRNA aminoacylation"/>
    <property type="evidence" value="ECO:0007669"/>
    <property type="project" value="UniProtKB-UniRule"/>
</dbReference>
<comment type="caution">
    <text evidence="20">The sequence shown here is derived from an EMBL/GenBank/DDBJ whole genome shotgun (WGS) entry which is preliminary data.</text>
</comment>
<keyword evidence="9 15" id="KW-0067">ATP-binding</keyword>
<dbReference type="InterPro" id="IPR005147">
    <property type="entry name" value="tRNA_synthase_B5-dom"/>
</dbReference>
<dbReference type="Proteomes" id="UP000652354">
    <property type="component" value="Unassembled WGS sequence"/>
</dbReference>
<dbReference type="InterPro" id="IPR009061">
    <property type="entry name" value="DNA-bd_dom_put_sf"/>
</dbReference>
<organism evidence="20 21">
    <name type="scientific">Demequina activiva</name>
    <dbReference type="NCBI Taxonomy" id="1582364"/>
    <lineage>
        <taxon>Bacteria</taxon>
        <taxon>Bacillati</taxon>
        <taxon>Actinomycetota</taxon>
        <taxon>Actinomycetes</taxon>
        <taxon>Micrococcales</taxon>
        <taxon>Demequinaceae</taxon>
        <taxon>Demequina</taxon>
    </lineage>
</organism>
<dbReference type="EMBL" id="BONR01000002">
    <property type="protein sequence ID" value="GIG54330.1"/>
    <property type="molecule type" value="Genomic_DNA"/>
</dbReference>
<dbReference type="InterPro" id="IPR041616">
    <property type="entry name" value="PheRS_beta_core"/>
</dbReference>
<feature type="binding site" evidence="15">
    <location>
        <position position="506"/>
    </location>
    <ligand>
        <name>Mg(2+)</name>
        <dbReference type="ChEBI" id="CHEBI:18420"/>
        <note>shared with alpha subunit</note>
    </ligand>
</feature>
<protein>
    <recommendedName>
        <fullName evidence="15">Phenylalanine--tRNA ligase beta subunit</fullName>
        <ecNumber evidence="15">6.1.1.20</ecNumber>
    </recommendedName>
    <alternativeName>
        <fullName evidence="15">Phenylalanyl-tRNA synthetase beta subunit</fullName>
        <shortName evidence="15">PheRS</shortName>
    </alternativeName>
</protein>
<dbReference type="InterPro" id="IPR005146">
    <property type="entry name" value="B3/B4_tRNA-bd"/>
</dbReference>
<dbReference type="SMART" id="SM00873">
    <property type="entry name" value="B3_4"/>
    <property type="match status" value="1"/>
</dbReference>
<keyword evidence="21" id="KW-1185">Reference proteome</keyword>
<evidence type="ECO:0000259" key="17">
    <source>
        <dbReference type="PROSITE" id="PS50886"/>
    </source>
</evidence>
<name>A0A919Q111_9MICO</name>
<dbReference type="SUPFAM" id="SSF54991">
    <property type="entry name" value="Anticodon-binding domain of PheRS"/>
    <property type="match status" value="1"/>
</dbReference>
<dbReference type="SUPFAM" id="SSF46955">
    <property type="entry name" value="Putative DNA-binding domain"/>
    <property type="match status" value="1"/>
</dbReference>
<dbReference type="InterPro" id="IPR045864">
    <property type="entry name" value="aa-tRNA-synth_II/BPL/LPL"/>
</dbReference>
<evidence type="ECO:0000256" key="6">
    <source>
        <dbReference type="ARBA" id="ARBA00022598"/>
    </source>
</evidence>
<feature type="domain" description="B5" evidence="19">
    <location>
        <begin position="453"/>
        <end position="528"/>
    </location>
</feature>
<dbReference type="InterPro" id="IPR033714">
    <property type="entry name" value="tRNA_bind_bactPheRS"/>
</dbReference>
<accession>A0A919Q111</accession>
<feature type="domain" description="TRNA-binding" evidence="17">
    <location>
        <begin position="41"/>
        <end position="169"/>
    </location>
</feature>